<evidence type="ECO:0000256" key="5">
    <source>
        <dbReference type="HAMAP-Rule" id="MF_00163"/>
    </source>
</evidence>
<dbReference type="Gene3D" id="3.90.45.10">
    <property type="entry name" value="Peptide deformylase"/>
    <property type="match status" value="1"/>
</dbReference>
<comment type="catalytic activity">
    <reaction evidence="5">
        <text>N-terminal N-formyl-L-methionyl-[peptide] + H2O = N-terminal L-methionyl-[peptide] + formate</text>
        <dbReference type="Rhea" id="RHEA:24420"/>
        <dbReference type="Rhea" id="RHEA-COMP:10639"/>
        <dbReference type="Rhea" id="RHEA-COMP:10640"/>
        <dbReference type="ChEBI" id="CHEBI:15377"/>
        <dbReference type="ChEBI" id="CHEBI:15740"/>
        <dbReference type="ChEBI" id="CHEBI:49298"/>
        <dbReference type="ChEBI" id="CHEBI:64731"/>
        <dbReference type="EC" id="3.5.1.88"/>
    </reaction>
</comment>
<dbReference type="HAMAP" id="MF_00163">
    <property type="entry name" value="Pep_deformylase"/>
    <property type="match status" value="1"/>
</dbReference>
<dbReference type="AlphaFoldDB" id="A0A2H0K7D7"/>
<dbReference type="InterPro" id="IPR023635">
    <property type="entry name" value="Peptide_deformylase"/>
</dbReference>
<dbReference type="Proteomes" id="UP000229834">
    <property type="component" value="Unassembled WGS sequence"/>
</dbReference>
<dbReference type="NCBIfam" id="TIGR00079">
    <property type="entry name" value="pept_deformyl"/>
    <property type="match status" value="1"/>
</dbReference>
<dbReference type="GO" id="GO:0042586">
    <property type="term" value="F:peptide deformylase activity"/>
    <property type="evidence" value="ECO:0007669"/>
    <property type="project" value="UniProtKB-UniRule"/>
</dbReference>
<dbReference type="EC" id="3.5.1.88" evidence="5"/>
<organism evidence="6 7">
    <name type="scientific">Candidatus Zambryskibacteria bacterium CG11_big_fil_rev_8_21_14_0_20_40_24</name>
    <dbReference type="NCBI Taxonomy" id="1975116"/>
    <lineage>
        <taxon>Bacteria</taxon>
        <taxon>Candidatus Zambryskiibacteriota</taxon>
    </lineage>
</organism>
<accession>A0A2H0K7D7</accession>
<dbReference type="PANTHER" id="PTHR10458:SF22">
    <property type="entry name" value="PEPTIDE DEFORMYLASE"/>
    <property type="match status" value="1"/>
</dbReference>
<dbReference type="PIRSF" id="PIRSF004749">
    <property type="entry name" value="Pep_def"/>
    <property type="match status" value="1"/>
</dbReference>
<feature type="active site" evidence="5">
    <location>
        <position position="145"/>
    </location>
</feature>
<reference evidence="6 7" key="1">
    <citation type="submission" date="2017-09" db="EMBL/GenBank/DDBJ databases">
        <title>Depth-based differentiation of microbial function through sediment-hosted aquifers and enrichment of novel symbionts in the deep terrestrial subsurface.</title>
        <authorList>
            <person name="Probst A.J."/>
            <person name="Ladd B."/>
            <person name="Jarett J.K."/>
            <person name="Geller-Mcgrath D.E."/>
            <person name="Sieber C.M."/>
            <person name="Emerson J.B."/>
            <person name="Anantharaman K."/>
            <person name="Thomas B.C."/>
            <person name="Malmstrom R."/>
            <person name="Stieglmeier M."/>
            <person name="Klingl A."/>
            <person name="Woyke T."/>
            <person name="Ryan C.M."/>
            <person name="Banfield J.F."/>
        </authorList>
    </citation>
    <scope>NUCLEOTIDE SEQUENCE [LARGE SCALE GENOMIC DNA]</scope>
    <source>
        <strain evidence="6">CG11_big_fil_rev_8_21_14_0_20_40_24</strain>
    </source>
</reference>
<proteinExistence type="inferred from homology"/>
<dbReference type="InterPro" id="IPR036821">
    <property type="entry name" value="Peptide_deformylase_sf"/>
</dbReference>
<feature type="binding site" evidence="5">
    <location>
        <position position="102"/>
    </location>
    <ligand>
        <name>Fe cation</name>
        <dbReference type="ChEBI" id="CHEBI:24875"/>
    </ligand>
</feature>
<evidence type="ECO:0000313" key="7">
    <source>
        <dbReference type="Proteomes" id="UP000229834"/>
    </source>
</evidence>
<dbReference type="FunFam" id="3.90.45.10:FF:000003">
    <property type="entry name" value="Peptide deformylase"/>
    <property type="match status" value="1"/>
</dbReference>
<keyword evidence="2 5" id="KW-0479">Metal-binding</keyword>
<dbReference type="NCBIfam" id="NF001159">
    <property type="entry name" value="PRK00150.1-3"/>
    <property type="match status" value="1"/>
</dbReference>
<evidence type="ECO:0000256" key="2">
    <source>
        <dbReference type="ARBA" id="ARBA00022723"/>
    </source>
</evidence>
<dbReference type="EMBL" id="PCVC01000008">
    <property type="protein sequence ID" value="PIQ67155.1"/>
    <property type="molecule type" value="Genomic_DNA"/>
</dbReference>
<dbReference type="PANTHER" id="PTHR10458">
    <property type="entry name" value="PEPTIDE DEFORMYLASE"/>
    <property type="match status" value="1"/>
</dbReference>
<evidence type="ECO:0000313" key="6">
    <source>
        <dbReference type="EMBL" id="PIQ67155.1"/>
    </source>
</evidence>
<evidence type="ECO:0000256" key="3">
    <source>
        <dbReference type="ARBA" id="ARBA00022801"/>
    </source>
</evidence>
<sequence>MVKIVQKGNKILHTVAKDVAVEEIRSKKISKIISDMKKALAREPDGVAIAAPQIGIPLRIFVVSGKILKTLSGNELEKKDEVFVNPKITRYSKEKKLVEEGCLSVRYMYGKVKRSAKISLEALDQKGDIIKKGASGLLAQIFQHETDHLEGVLFIDKAKEVEEITKEQWEEFTKRSKKDE</sequence>
<dbReference type="Pfam" id="PF01327">
    <property type="entry name" value="Pep_deformylase"/>
    <property type="match status" value="1"/>
</dbReference>
<protein>
    <recommendedName>
        <fullName evidence="5">Peptide deformylase</fullName>
        <shortName evidence="5">PDF</shortName>
        <ecNumber evidence="5">3.5.1.88</ecNumber>
    </recommendedName>
    <alternativeName>
        <fullName evidence="5">Polypeptide deformylase</fullName>
    </alternativeName>
</protein>
<dbReference type="SUPFAM" id="SSF56420">
    <property type="entry name" value="Peptide deformylase"/>
    <property type="match status" value="1"/>
</dbReference>
<comment type="similarity">
    <text evidence="1 5">Belongs to the polypeptide deformylase family.</text>
</comment>
<name>A0A2H0K7D7_9BACT</name>
<dbReference type="PRINTS" id="PR01576">
    <property type="entry name" value="PDEFORMYLASE"/>
</dbReference>
<comment type="caution">
    <text evidence="6">The sequence shown here is derived from an EMBL/GenBank/DDBJ whole genome shotgun (WGS) entry which is preliminary data.</text>
</comment>
<feature type="binding site" evidence="5">
    <location>
        <position position="148"/>
    </location>
    <ligand>
        <name>Fe cation</name>
        <dbReference type="ChEBI" id="CHEBI:24875"/>
    </ligand>
</feature>
<comment type="cofactor">
    <cofactor evidence="5">
        <name>Fe(2+)</name>
        <dbReference type="ChEBI" id="CHEBI:29033"/>
    </cofactor>
    <text evidence="5">Binds 1 Fe(2+) ion.</text>
</comment>
<feature type="binding site" evidence="5">
    <location>
        <position position="144"/>
    </location>
    <ligand>
        <name>Fe cation</name>
        <dbReference type="ChEBI" id="CHEBI:24875"/>
    </ligand>
</feature>
<keyword evidence="5" id="KW-0408">Iron</keyword>
<evidence type="ECO:0000256" key="4">
    <source>
        <dbReference type="ARBA" id="ARBA00022917"/>
    </source>
</evidence>
<comment type="function">
    <text evidence="5">Removes the formyl group from the N-terminal Met of newly synthesized proteins. Requires at least a dipeptide for an efficient rate of reaction. N-terminal L-methionine is a prerequisite for activity but the enzyme has broad specificity at other positions.</text>
</comment>
<keyword evidence="3 5" id="KW-0378">Hydrolase</keyword>
<evidence type="ECO:0000256" key="1">
    <source>
        <dbReference type="ARBA" id="ARBA00010759"/>
    </source>
</evidence>
<dbReference type="GO" id="GO:0046872">
    <property type="term" value="F:metal ion binding"/>
    <property type="evidence" value="ECO:0007669"/>
    <property type="project" value="UniProtKB-KW"/>
</dbReference>
<keyword evidence="4 5" id="KW-0648">Protein biosynthesis</keyword>
<dbReference type="CDD" id="cd00487">
    <property type="entry name" value="Pep_deformylase"/>
    <property type="match status" value="1"/>
</dbReference>
<dbReference type="GO" id="GO:0006412">
    <property type="term" value="P:translation"/>
    <property type="evidence" value="ECO:0007669"/>
    <property type="project" value="UniProtKB-UniRule"/>
</dbReference>
<gene>
    <name evidence="5 6" type="primary">def</name>
    <name evidence="6" type="ORF">COV95_00280</name>
</gene>